<accession>A0A2K1Q4L2</accession>
<proteinExistence type="predicted"/>
<reference evidence="2" key="1">
    <citation type="submission" date="2017-09" db="EMBL/GenBank/DDBJ databases">
        <authorList>
            <person name="Palmer M."/>
            <person name="Steenkamp E.T."/>
            <person name="Coetzee M.P."/>
            <person name="Avontuur J.R."/>
            <person name="Van Zyl E."/>
            <person name="Chan W.-Y."/>
            <person name="Blom J."/>
            <person name="Venter S.N."/>
        </authorList>
    </citation>
    <scope>NUCLEOTIDE SEQUENCE [LARGE SCALE GENOMIC DNA]</scope>
    <source>
        <strain evidence="2">QC88-366</strain>
    </source>
</reference>
<dbReference type="EMBL" id="NWUO01000038">
    <property type="protein sequence ID" value="PNS09897.1"/>
    <property type="molecule type" value="Genomic_DNA"/>
</dbReference>
<evidence type="ECO:0000313" key="2">
    <source>
        <dbReference type="Proteomes" id="UP000236345"/>
    </source>
</evidence>
<organism evidence="1 2">
    <name type="scientific">Mixta theicola</name>
    <dbReference type="NCBI Taxonomy" id="1458355"/>
    <lineage>
        <taxon>Bacteria</taxon>
        <taxon>Pseudomonadati</taxon>
        <taxon>Pseudomonadota</taxon>
        <taxon>Gammaproteobacteria</taxon>
        <taxon>Enterobacterales</taxon>
        <taxon>Erwiniaceae</taxon>
        <taxon>Mixta</taxon>
    </lineage>
</organism>
<protein>
    <submittedName>
        <fullName evidence="1">Uncharacterized protein</fullName>
    </submittedName>
</protein>
<keyword evidence="2" id="KW-1185">Reference proteome</keyword>
<name>A0A2K1Q4L2_9GAMM</name>
<dbReference type="OrthoDB" id="6637560at2"/>
<comment type="caution">
    <text evidence="1">The sequence shown here is derived from an EMBL/GenBank/DDBJ whole genome shotgun (WGS) entry which is preliminary data.</text>
</comment>
<evidence type="ECO:0000313" key="1">
    <source>
        <dbReference type="EMBL" id="PNS09897.1"/>
    </source>
</evidence>
<sequence length="104" mass="12060">MSLLRFNYSTLLKRSKNLSYREQITKITTVLMSFLKENDLMKLDPFMDDGSLKDDLIIYSSVLAEPGNLLFKQYYPKWSAYIDRGGDINNTNLLKDGLKVLSNR</sequence>
<gene>
    <name evidence="1" type="ORF">COO59_20365</name>
</gene>
<dbReference type="RefSeq" id="WP_103061458.1">
    <property type="nucleotide sequence ID" value="NZ_BSOF01000009.1"/>
</dbReference>
<dbReference type="AlphaFoldDB" id="A0A2K1Q4L2"/>
<dbReference type="Proteomes" id="UP000236345">
    <property type="component" value="Unassembled WGS sequence"/>
</dbReference>